<accession>A0A226DK83</accession>
<dbReference type="Proteomes" id="UP000198287">
    <property type="component" value="Unassembled WGS sequence"/>
</dbReference>
<dbReference type="GO" id="GO:0016589">
    <property type="term" value="C:NURF complex"/>
    <property type="evidence" value="ECO:0007669"/>
    <property type="project" value="TreeGrafter"/>
</dbReference>
<dbReference type="OMA" id="SMKRHAY"/>
<sequence>MSSVNNHATKVGEIFTAAGMAFSKLGELTMQLHAPLDSSGGSIWTDEEMEMMRSCISKFGEELDVICERVKSRSASRRRATLKKKTYEEMGLPLQGTPPSAIVVNSVMGITASSSPLRKVVAASTPIQQKPITPTSMKKNSEVTLNMLNASDGDVENLNARLDFDPPSVSS</sequence>
<proteinExistence type="predicted"/>
<comment type="caution">
    <text evidence="1">The sequence shown here is derived from an EMBL/GenBank/DDBJ whole genome shotgun (WGS) entry which is preliminary data.</text>
</comment>
<dbReference type="PANTHER" id="PTHR21397">
    <property type="entry name" value="CHROMATIN COMPLEXES SUBUNIT BAP18-RELATED"/>
    <property type="match status" value="1"/>
</dbReference>
<dbReference type="OrthoDB" id="10021571at2759"/>
<organism evidence="1 2">
    <name type="scientific">Folsomia candida</name>
    <name type="common">Springtail</name>
    <dbReference type="NCBI Taxonomy" id="158441"/>
    <lineage>
        <taxon>Eukaryota</taxon>
        <taxon>Metazoa</taxon>
        <taxon>Ecdysozoa</taxon>
        <taxon>Arthropoda</taxon>
        <taxon>Hexapoda</taxon>
        <taxon>Collembola</taxon>
        <taxon>Entomobryomorpha</taxon>
        <taxon>Isotomoidea</taxon>
        <taxon>Isotomidae</taxon>
        <taxon>Proisotominae</taxon>
        <taxon>Folsomia</taxon>
    </lineage>
</organism>
<reference evidence="1 2" key="1">
    <citation type="submission" date="2015-12" db="EMBL/GenBank/DDBJ databases">
        <title>The genome of Folsomia candida.</title>
        <authorList>
            <person name="Faddeeva A."/>
            <person name="Derks M.F."/>
            <person name="Anvar Y."/>
            <person name="Smit S."/>
            <person name="Van Straalen N."/>
            <person name="Roelofs D."/>
        </authorList>
    </citation>
    <scope>NUCLEOTIDE SEQUENCE [LARGE SCALE GENOMIC DNA]</scope>
    <source>
        <strain evidence="1 2">VU population</strain>
        <tissue evidence="1">Whole body</tissue>
    </source>
</reference>
<dbReference type="PANTHER" id="PTHR21397:SF2">
    <property type="entry name" value="CHROMATIN COMPLEXES SUBUNIT BAP18"/>
    <property type="match status" value="1"/>
</dbReference>
<dbReference type="EMBL" id="LNIX01000017">
    <property type="protein sequence ID" value="OXA45599.1"/>
    <property type="molecule type" value="Genomic_DNA"/>
</dbReference>
<keyword evidence="2" id="KW-1185">Reference proteome</keyword>
<evidence type="ECO:0000313" key="1">
    <source>
        <dbReference type="EMBL" id="OXA45599.1"/>
    </source>
</evidence>
<dbReference type="GO" id="GO:0071339">
    <property type="term" value="C:MLL1 complex"/>
    <property type="evidence" value="ECO:0007669"/>
    <property type="project" value="TreeGrafter"/>
</dbReference>
<gene>
    <name evidence="1" type="ORF">Fcan01_19764</name>
</gene>
<dbReference type="AlphaFoldDB" id="A0A226DK83"/>
<protein>
    <submittedName>
        <fullName evidence="1">Chromatin complexes subunit BAP18</fullName>
    </submittedName>
</protein>
<name>A0A226DK83_FOLCA</name>
<evidence type="ECO:0000313" key="2">
    <source>
        <dbReference type="Proteomes" id="UP000198287"/>
    </source>
</evidence>